<evidence type="ECO:0000256" key="2">
    <source>
        <dbReference type="ARBA" id="ARBA00023125"/>
    </source>
</evidence>
<dbReference type="SUPFAM" id="SSF47413">
    <property type="entry name" value="lambda repressor-like DNA-binding domains"/>
    <property type="match status" value="1"/>
</dbReference>
<keyword evidence="3" id="KW-0804">Transcription</keyword>
<sequence length="109" mass="12324">MGSRIKQARQAQGLSQAELAETLGITRSACSQWEADQGTGPRRDRLEHLADLLGVSYEWLATGRDEVRDEPPLYLNAEQQELLRRFKTLGPRQRKALLAFLRTMTADAQ</sequence>
<reference evidence="5 6" key="1">
    <citation type="submission" date="2020-08" db="EMBL/GenBank/DDBJ databases">
        <title>Genomic Encyclopedia of Type Strains, Phase III (KMG-III): the genomes of soil and plant-associated and newly described type strains.</title>
        <authorList>
            <person name="Whitman W."/>
        </authorList>
    </citation>
    <scope>NUCLEOTIDE SEQUENCE [LARGE SCALE GENOMIC DNA]</scope>
    <source>
        <strain evidence="5 6">CECT 8654</strain>
    </source>
</reference>
<dbReference type="SMART" id="SM00530">
    <property type="entry name" value="HTH_XRE"/>
    <property type="match status" value="1"/>
</dbReference>
<gene>
    <name evidence="5" type="ORF">FHR99_002984</name>
</gene>
<name>A0A7W4Z866_9GAMM</name>
<dbReference type="PANTHER" id="PTHR40661">
    <property type="match status" value="1"/>
</dbReference>
<dbReference type="RefSeq" id="WP_246386959.1">
    <property type="nucleotide sequence ID" value="NZ_JACHWY010000003.1"/>
</dbReference>
<evidence type="ECO:0000313" key="6">
    <source>
        <dbReference type="Proteomes" id="UP000537130"/>
    </source>
</evidence>
<dbReference type="EMBL" id="JACHWY010000003">
    <property type="protein sequence ID" value="MBB3048710.1"/>
    <property type="molecule type" value="Genomic_DNA"/>
</dbReference>
<dbReference type="PANTHER" id="PTHR40661:SF3">
    <property type="entry name" value="FELS-1 PROPHAGE TRANSCRIPTIONAL REGULATOR"/>
    <property type="match status" value="1"/>
</dbReference>
<comment type="caution">
    <text evidence="5">The sequence shown here is derived from an EMBL/GenBank/DDBJ whole genome shotgun (WGS) entry which is preliminary data.</text>
</comment>
<evidence type="ECO:0000256" key="3">
    <source>
        <dbReference type="ARBA" id="ARBA00023163"/>
    </source>
</evidence>
<proteinExistence type="predicted"/>
<protein>
    <submittedName>
        <fullName evidence="5">Transcriptional regulator with XRE-family HTH domain</fullName>
    </submittedName>
</protein>
<accession>A0A7W4Z866</accession>
<evidence type="ECO:0000259" key="4">
    <source>
        <dbReference type="PROSITE" id="PS50943"/>
    </source>
</evidence>
<organism evidence="5 6">
    <name type="scientific">Litorivivens lipolytica</name>
    <dbReference type="NCBI Taxonomy" id="1524264"/>
    <lineage>
        <taxon>Bacteria</taxon>
        <taxon>Pseudomonadati</taxon>
        <taxon>Pseudomonadota</taxon>
        <taxon>Gammaproteobacteria</taxon>
        <taxon>Litorivivens</taxon>
    </lineage>
</organism>
<dbReference type="CDD" id="cd00093">
    <property type="entry name" value="HTH_XRE"/>
    <property type="match status" value="1"/>
</dbReference>
<dbReference type="Pfam" id="PF01381">
    <property type="entry name" value="HTH_3"/>
    <property type="match status" value="1"/>
</dbReference>
<dbReference type="InterPro" id="IPR001387">
    <property type="entry name" value="Cro/C1-type_HTH"/>
</dbReference>
<keyword evidence="1" id="KW-0805">Transcription regulation</keyword>
<evidence type="ECO:0000256" key="1">
    <source>
        <dbReference type="ARBA" id="ARBA00023015"/>
    </source>
</evidence>
<dbReference type="InterPro" id="IPR010982">
    <property type="entry name" value="Lambda_DNA-bd_dom_sf"/>
</dbReference>
<dbReference type="Gene3D" id="1.10.260.40">
    <property type="entry name" value="lambda repressor-like DNA-binding domains"/>
    <property type="match status" value="1"/>
</dbReference>
<keyword evidence="2" id="KW-0238">DNA-binding</keyword>
<dbReference type="AlphaFoldDB" id="A0A7W4Z866"/>
<evidence type="ECO:0000313" key="5">
    <source>
        <dbReference type="EMBL" id="MBB3048710.1"/>
    </source>
</evidence>
<keyword evidence="6" id="KW-1185">Reference proteome</keyword>
<dbReference type="Proteomes" id="UP000537130">
    <property type="component" value="Unassembled WGS sequence"/>
</dbReference>
<dbReference type="PROSITE" id="PS50943">
    <property type="entry name" value="HTH_CROC1"/>
    <property type="match status" value="1"/>
</dbReference>
<feature type="domain" description="HTH cro/C1-type" evidence="4">
    <location>
        <begin position="5"/>
        <end position="60"/>
    </location>
</feature>
<dbReference type="GO" id="GO:0003677">
    <property type="term" value="F:DNA binding"/>
    <property type="evidence" value="ECO:0007669"/>
    <property type="project" value="UniProtKB-KW"/>
</dbReference>